<dbReference type="InterPro" id="IPR020904">
    <property type="entry name" value="Sc_DH/Rdtase_CS"/>
</dbReference>
<evidence type="ECO:0000256" key="1">
    <source>
        <dbReference type="ARBA" id="ARBA00006484"/>
    </source>
</evidence>
<dbReference type="PRINTS" id="PR00081">
    <property type="entry name" value="GDHRDH"/>
</dbReference>
<gene>
    <name evidence="5" type="ORF">ACFPMF_17230</name>
</gene>
<dbReference type="PANTHER" id="PTHR44196">
    <property type="entry name" value="DEHYDROGENASE/REDUCTASE SDR FAMILY MEMBER 7B"/>
    <property type="match status" value="1"/>
</dbReference>
<name>A0ABW0IIV7_9BACT</name>
<dbReference type="PROSITE" id="PS00061">
    <property type="entry name" value="ADH_SHORT"/>
    <property type="match status" value="1"/>
</dbReference>
<keyword evidence="2" id="KW-0560">Oxidoreductase</keyword>
<evidence type="ECO:0000259" key="4">
    <source>
        <dbReference type="SMART" id="SM00822"/>
    </source>
</evidence>
<accession>A0ABW0IIV7</accession>
<dbReference type="InterPro" id="IPR002347">
    <property type="entry name" value="SDR_fam"/>
</dbReference>
<dbReference type="PRINTS" id="PR00080">
    <property type="entry name" value="SDRFAMILY"/>
</dbReference>
<organism evidence="5 6">
    <name type="scientific">Larkinella bovis</name>
    <dbReference type="NCBI Taxonomy" id="683041"/>
    <lineage>
        <taxon>Bacteria</taxon>
        <taxon>Pseudomonadati</taxon>
        <taxon>Bacteroidota</taxon>
        <taxon>Cytophagia</taxon>
        <taxon>Cytophagales</taxon>
        <taxon>Spirosomataceae</taxon>
        <taxon>Larkinella</taxon>
    </lineage>
</organism>
<dbReference type="SMART" id="SM00822">
    <property type="entry name" value="PKS_KR"/>
    <property type="match status" value="1"/>
</dbReference>
<keyword evidence="6" id="KW-1185">Reference proteome</keyword>
<comment type="caution">
    <text evidence="5">The sequence shown here is derived from an EMBL/GenBank/DDBJ whole genome shotgun (WGS) entry which is preliminary data.</text>
</comment>
<dbReference type="SUPFAM" id="SSF51735">
    <property type="entry name" value="NAD(P)-binding Rossmann-fold domains"/>
    <property type="match status" value="1"/>
</dbReference>
<comment type="similarity">
    <text evidence="1 3">Belongs to the short-chain dehydrogenases/reductases (SDR) family.</text>
</comment>
<dbReference type="Proteomes" id="UP001596106">
    <property type="component" value="Unassembled WGS sequence"/>
</dbReference>
<evidence type="ECO:0000313" key="5">
    <source>
        <dbReference type="EMBL" id="MFC5411067.1"/>
    </source>
</evidence>
<protein>
    <submittedName>
        <fullName evidence="5">SDR family oxidoreductase</fullName>
    </submittedName>
</protein>
<sequence>MKTQHNTVLITGGSAGIGFEIAKQFVRKGNQVIITGRNPERLQQAAAQLTNTTALVSDVSNPADVDQLVERLQNEFPSLNLVVNNAGRAFYYSLSEDGVQATDKAAEEITTNYLSIIRLTEKLLPLLKKQPEAAFVNVSSIVAFVPNHALATYAASKAALHSYTQALRFTLAKDTAIKVFELMPPLVNTEFSEAIGGANGISPTVVAEELLNALETETYEIHVGNTADLYKLFLSSPADALLTLNSRR</sequence>
<proteinExistence type="inferred from homology"/>
<dbReference type="PANTHER" id="PTHR44196:SF1">
    <property type="entry name" value="DEHYDROGENASE_REDUCTASE SDR FAMILY MEMBER 7B"/>
    <property type="match status" value="1"/>
</dbReference>
<evidence type="ECO:0000256" key="3">
    <source>
        <dbReference type="RuleBase" id="RU000363"/>
    </source>
</evidence>
<evidence type="ECO:0000256" key="2">
    <source>
        <dbReference type="ARBA" id="ARBA00023002"/>
    </source>
</evidence>
<feature type="domain" description="Ketoreductase" evidence="4">
    <location>
        <begin position="6"/>
        <end position="183"/>
    </location>
</feature>
<evidence type="ECO:0000313" key="6">
    <source>
        <dbReference type="Proteomes" id="UP001596106"/>
    </source>
</evidence>
<dbReference type="RefSeq" id="WP_379847524.1">
    <property type="nucleotide sequence ID" value="NZ_JBHSMA010000005.1"/>
</dbReference>
<dbReference type="Gene3D" id="3.40.50.720">
    <property type="entry name" value="NAD(P)-binding Rossmann-like Domain"/>
    <property type="match status" value="1"/>
</dbReference>
<dbReference type="InterPro" id="IPR057326">
    <property type="entry name" value="KR_dom"/>
</dbReference>
<dbReference type="Pfam" id="PF00106">
    <property type="entry name" value="adh_short"/>
    <property type="match status" value="1"/>
</dbReference>
<reference evidence="6" key="1">
    <citation type="journal article" date="2019" name="Int. J. Syst. Evol. Microbiol.">
        <title>The Global Catalogue of Microorganisms (GCM) 10K type strain sequencing project: providing services to taxonomists for standard genome sequencing and annotation.</title>
        <authorList>
            <consortium name="The Broad Institute Genomics Platform"/>
            <consortium name="The Broad Institute Genome Sequencing Center for Infectious Disease"/>
            <person name="Wu L."/>
            <person name="Ma J."/>
        </authorList>
    </citation>
    <scope>NUCLEOTIDE SEQUENCE [LARGE SCALE GENOMIC DNA]</scope>
    <source>
        <strain evidence="6">CCUG 55250</strain>
    </source>
</reference>
<dbReference type="EMBL" id="JBHSMA010000005">
    <property type="protein sequence ID" value="MFC5411067.1"/>
    <property type="molecule type" value="Genomic_DNA"/>
</dbReference>
<dbReference type="InterPro" id="IPR036291">
    <property type="entry name" value="NAD(P)-bd_dom_sf"/>
</dbReference>